<keyword evidence="19" id="KW-1185">Reference proteome</keyword>
<dbReference type="InterPro" id="IPR024053">
    <property type="entry name" value="VHL_beta_dom"/>
</dbReference>
<dbReference type="GO" id="GO:0010468">
    <property type="term" value="P:regulation of gene expression"/>
    <property type="evidence" value="ECO:0007669"/>
    <property type="project" value="UniProtKB-ARBA"/>
</dbReference>
<dbReference type="CDD" id="cd05468">
    <property type="entry name" value="pVHL"/>
    <property type="match status" value="1"/>
</dbReference>
<evidence type="ECO:0000256" key="12">
    <source>
        <dbReference type="ARBA" id="ARBA00023242"/>
    </source>
</evidence>
<protein>
    <recommendedName>
        <fullName evidence="14">von Hippel-Lindau disease tumor suppressor</fullName>
    </recommendedName>
    <alternativeName>
        <fullName evidence="15">pVHL</fullName>
    </alternativeName>
</protein>
<evidence type="ECO:0000256" key="3">
    <source>
        <dbReference type="ARBA" id="ARBA00004240"/>
    </source>
</evidence>
<keyword evidence="12" id="KW-0539">Nucleus</keyword>
<evidence type="ECO:0000256" key="1">
    <source>
        <dbReference type="ARBA" id="ARBA00004123"/>
    </source>
</evidence>
<dbReference type="InterPro" id="IPR037140">
    <property type="entry name" value="VHL_beta_dom_sf"/>
</dbReference>
<evidence type="ECO:0000256" key="8">
    <source>
        <dbReference type="ARBA" id="ARBA00022490"/>
    </source>
</evidence>
<dbReference type="EMBL" id="WEKX01013532">
    <property type="protein sequence ID" value="NWI90557.1"/>
    <property type="molecule type" value="Genomic_DNA"/>
</dbReference>
<dbReference type="SUPFAM" id="SSF49468">
    <property type="entry name" value="VHL"/>
    <property type="match status" value="1"/>
</dbReference>
<keyword evidence="8" id="KW-0963">Cytoplasm</keyword>
<dbReference type="GO" id="GO:0001666">
    <property type="term" value="P:response to hypoxia"/>
    <property type="evidence" value="ECO:0007669"/>
    <property type="project" value="UniProtKB-ARBA"/>
</dbReference>
<keyword evidence="9" id="KW-0833">Ubl conjugation pathway</keyword>
<name>A0A851FFC9_PITSO</name>
<dbReference type="GO" id="GO:0005783">
    <property type="term" value="C:endoplasmic reticulum"/>
    <property type="evidence" value="ECO:0007669"/>
    <property type="project" value="UniProtKB-SubCell"/>
</dbReference>
<feature type="non-terminal residue" evidence="18">
    <location>
        <position position="1"/>
    </location>
</feature>
<dbReference type="GO" id="GO:0005634">
    <property type="term" value="C:nucleus"/>
    <property type="evidence" value="ECO:0007669"/>
    <property type="project" value="UniProtKB-SubCell"/>
</dbReference>
<accession>A0A851FFC9</accession>
<gene>
    <name evidence="18" type="primary">Vhl</name>
    <name evidence="18" type="ORF">PITSOR_R07444</name>
</gene>
<dbReference type="FunFam" id="1.10.750.10:FF:000001">
    <property type="entry name" value="von Hippel-Lindau disease tumor suppressor"/>
    <property type="match status" value="1"/>
</dbReference>
<evidence type="ECO:0000259" key="17">
    <source>
        <dbReference type="Pfam" id="PF17211"/>
    </source>
</evidence>
<keyword evidence="11" id="KW-0472">Membrane</keyword>
<evidence type="ECO:0000313" key="19">
    <source>
        <dbReference type="Proteomes" id="UP000633448"/>
    </source>
</evidence>
<feature type="domain" description="von Hippel-Lindau disease tumour suppressor alpha" evidence="17">
    <location>
        <begin position="90"/>
        <end position="136"/>
    </location>
</feature>
<evidence type="ECO:0000259" key="16">
    <source>
        <dbReference type="Pfam" id="PF01847"/>
    </source>
</evidence>
<keyword evidence="10" id="KW-0256">Endoplasmic reticulum</keyword>
<evidence type="ECO:0000256" key="15">
    <source>
        <dbReference type="ARBA" id="ARBA00080646"/>
    </source>
</evidence>
<dbReference type="Gene3D" id="1.10.750.10">
    <property type="entry name" value="von Hippel-Lindau disease tumour suppressor, alpha domain"/>
    <property type="match status" value="1"/>
</dbReference>
<evidence type="ECO:0000313" key="18">
    <source>
        <dbReference type="EMBL" id="NWI90557.1"/>
    </source>
</evidence>
<reference evidence="18" key="1">
    <citation type="submission" date="2019-10" db="EMBL/GenBank/DDBJ databases">
        <title>Bird 10,000 Genomes (B10K) Project - Family phase.</title>
        <authorList>
            <person name="Zhang G."/>
        </authorList>
    </citation>
    <scope>NUCLEOTIDE SEQUENCE</scope>
    <source>
        <strain evidence="18">B10K-DU-002-53</strain>
        <tissue evidence="18">Muscle</tissue>
    </source>
</reference>
<dbReference type="InterPro" id="IPR024048">
    <property type="entry name" value="VHL_alpha_dom"/>
</dbReference>
<comment type="function">
    <text evidence="13">Involved in the ubiquitination and subsequent proteasomal degradation via the von Hippel-Lindau ubiquitination complex. Seems to act as a target recruitment subunit in the E3 ubiquitin ligase complex and recruits hydroxylated hypoxia-inducible factor (HIF) under normoxic conditions. Involved in transcriptional repression through interaction with HIF1A, HIF1AN and histone deacetylases. Ubiquitinates, in an oxygen-responsive manner, ADRB2. Acts as a negative regulator of mTORC1 by promoting ubiquitination and degradation of RPTOR.</text>
</comment>
<evidence type="ECO:0000256" key="5">
    <source>
        <dbReference type="ARBA" id="ARBA00004906"/>
    </source>
</evidence>
<evidence type="ECO:0000256" key="9">
    <source>
        <dbReference type="ARBA" id="ARBA00022786"/>
    </source>
</evidence>
<comment type="caution">
    <text evidence="18">The sequence shown here is derived from an EMBL/GenBank/DDBJ whole genome shotgun (WGS) entry which is preliminary data.</text>
</comment>
<evidence type="ECO:0000256" key="10">
    <source>
        <dbReference type="ARBA" id="ARBA00022824"/>
    </source>
</evidence>
<dbReference type="InterPro" id="IPR037139">
    <property type="entry name" value="VHL_alpha_dom_sf"/>
</dbReference>
<dbReference type="GO" id="GO:0005886">
    <property type="term" value="C:plasma membrane"/>
    <property type="evidence" value="ECO:0007669"/>
    <property type="project" value="UniProtKB-SubCell"/>
</dbReference>
<dbReference type="AlphaFoldDB" id="A0A851FFC9"/>
<organism evidence="18 19">
    <name type="scientific">Pitta sordida</name>
    <name type="common">Hooded pitta</name>
    <dbReference type="NCBI Taxonomy" id="9163"/>
    <lineage>
        <taxon>Eukaryota</taxon>
        <taxon>Metazoa</taxon>
        <taxon>Chordata</taxon>
        <taxon>Craniata</taxon>
        <taxon>Vertebrata</taxon>
        <taxon>Euteleostomi</taxon>
        <taxon>Archelosauria</taxon>
        <taxon>Archosauria</taxon>
        <taxon>Dinosauria</taxon>
        <taxon>Saurischia</taxon>
        <taxon>Theropoda</taxon>
        <taxon>Coelurosauria</taxon>
        <taxon>Aves</taxon>
        <taxon>Neognathae</taxon>
        <taxon>Neoaves</taxon>
        <taxon>Telluraves</taxon>
        <taxon>Australaves</taxon>
        <taxon>Passeriformes</taxon>
        <taxon>Pittidae</taxon>
        <taxon>Pitta</taxon>
    </lineage>
</organism>
<evidence type="ECO:0000256" key="6">
    <source>
        <dbReference type="ARBA" id="ARBA00010057"/>
    </source>
</evidence>
<evidence type="ECO:0000256" key="13">
    <source>
        <dbReference type="ARBA" id="ARBA00059036"/>
    </source>
</evidence>
<evidence type="ECO:0000256" key="2">
    <source>
        <dbReference type="ARBA" id="ARBA00004202"/>
    </source>
</evidence>
<feature type="non-terminal residue" evidence="18">
    <location>
        <position position="148"/>
    </location>
</feature>
<feature type="domain" description="von Hippel-Lindau disease tumour suppressor beta" evidence="16">
    <location>
        <begin position="1"/>
        <end position="77"/>
    </location>
</feature>
<evidence type="ECO:0000256" key="4">
    <source>
        <dbReference type="ARBA" id="ARBA00004496"/>
    </source>
</evidence>
<dbReference type="InterPro" id="IPR022772">
    <property type="entry name" value="VHL_tumour_suppress_b/a_dom"/>
</dbReference>
<keyword evidence="7" id="KW-1003">Cell membrane</keyword>
<dbReference type="InterPro" id="IPR036208">
    <property type="entry name" value="VHL_sf"/>
</dbReference>
<evidence type="ECO:0000256" key="14">
    <source>
        <dbReference type="ARBA" id="ARBA00072532"/>
    </source>
</evidence>
<dbReference type="Gene3D" id="2.60.40.780">
    <property type="entry name" value="von Hippel-Lindau disease tumour suppressor, beta domain"/>
    <property type="match status" value="1"/>
</dbReference>
<evidence type="ECO:0000256" key="11">
    <source>
        <dbReference type="ARBA" id="ARBA00023136"/>
    </source>
</evidence>
<dbReference type="Proteomes" id="UP000633448">
    <property type="component" value="Unassembled WGS sequence"/>
</dbReference>
<proteinExistence type="inferred from homology"/>
<comment type="subcellular location">
    <subcellularLocation>
        <location evidence="2">Cell membrane</location>
        <topology evidence="2">Peripheral membrane protein</topology>
    </subcellularLocation>
    <subcellularLocation>
        <location evidence="4">Cytoplasm</location>
    </subcellularLocation>
    <subcellularLocation>
        <location evidence="3">Endoplasmic reticulum</location>
    </subcellularLocation>
    <subcellularLocation>
        <location evidence="1">Nucleus</location>
    </subcellularLocation>
</comment>
<dbReference type="FunFam" id="2.60.40.780:FF:000001">
    <property type="entry name" value="von Hippel-Lindau disease tumor suppressor"/>
    <property type="match status" value="1"/>
</dbReference>
<sequence length="148" mass="17286">LRSEKTQEVFDVLFNNHSPRYVLPVWLDFEGLPRCYPVLQPRTGRRIRSFRGHLWMFRDARTHDGLLANQQEVFVAVPSVTKADITLPVFTLKERCLQVVRSLVSPVDYRKLDIVPSLYEDLENHPDVWKDLQRLSLERSEALSNGIL</sequence>
<comment type="similarity">
    <text evidence="6">Belongs to the VHL family.</text>
</comment>
<dbReference type="Pfam" id="PF17211">
    <property type="entry name" value="VHL_C"/>
    <property type="match status" value="1"/>
</dbReference>
<dbReference type="Pfam" id="PF01847">
    <property type="entry name" value="VHL"/>
    <property type="match status" value="1"/>
</dbReference>
<dbReference type="OrthoDB" id="413400at2759"/>
<comment type="pathway">
    <text evidence="5">Protein modification; protein ubiquitination.</text>
</comment>
<evidence type="ECO:0000256" key="7">
    <source>
        <dbReference type="ARBA" id="ARBA00022475"/>
    </source>
</evidence>